<feature type="binding site" evidence="16">
    <location>
        <position position="309"/>
    </location>
    <ligand>
        <name>NADP(+)</name>
        <dbReference type="ChEBI" id="CHEBI:58349"/>
    </ligand>
</feature>
<dbReference type="PANTHER" id="PTHR43314">
    <property type="match status" value="1"/>
</dbReference>
<keyword evidence="8" id="KW-0285">Flavoprotein</keyword>
<feature type="binding site" evidence="16">
    <location>
        <begin position="299"/>
        <end position="300"/>
    </location>
    <ligand>
        <name>NADP(+)</name>
        <dbReference type="ChEBI" id="CHEBI:58349"/>
    </ligand>
</feature>
<dbReference type="CDD" id="cd06208">
    <property type="entry name" value="CYPOR_like_FNR"/>
    <property type="match status" value="1"/>
</dbReference>
<evidence type="ECO:0000256" key="4">
    <source>
        <dbReference type="ARBA" id="ARBA00013223"/>
    </source>
</evidence>
<dbReference type="Proteomes" id="UP000195402">
    <property type="component" value="Unassembled WGS sequence"/>
</dbReference>
<dbReference type="OrthoDB" id="1688044at2759"/>
<comment type="caution">
    <text evidence="18">The sequence shown here is derived from an EMBL/GenBank/DDBJ whole genome shotgun (WGS) entry which is preliminary data.</text>
</comment>
<name>A0A200QBK5_MACCD</name>
<dbReference type="EMBL" id="MVGT01002431">
    <property type="protein sequence ID" value="OVA07802.1"/>
    <property type="molecule type" value="Genomic_DNA"/>
</dbReference>
<keyword evidence="5" id="KW-0813">Transport</keyword>
<feature type="binding site" evidence="16">
    <location>
        <position position="237"/>
    </location>
    <ligand>
        <name>NADP(+)</name>
        <dbReference type="ChEBI" id="CHEBI:58349"/>
    </ligand>
</feature>
<dbReference type="GO" id="GO:0015979">
    <property type="term" value="P:photosynthesis"/>
    <property type="evidence" value="ECO:0007669"/>
    <property type="project" value="UniProtKB-KW"/>
</dbReference>
<dbReference type="InterPro" id="IPR039261">
    <property type="entry name" value="FNR_nucleotide-bd"/>
</dbReference>
<keyword evidence="7" id="KW-0602">Photosynthesis</keyword>
<dbReference type="SUPFAM" id="SSF52343">
    <property type="entry name" value="Ferredoxin reductase-like, C-terminal NADP-linked domain"/>
    <property type="match status" value="1"/>
</dbReference>
<dbReference type="STRING" id="56857.A0A200QBK5"/>
<evidence type="ECO:0000256" key="11">
    <source>
        <dbReference type="ARBA" id="ARBA00022857"/>
    </source>
</evidence>
<evidence type="ECO:0000256" key="3">
    <source>
        <dbReference type="ARBA" id="ARBA00008312"/>
    </source>
</evidence>
<dbReference type="GO" id="GO:0004324">
    <property type="term" value="F:ferredoxin-NADP+ reductase activity"/>
    <property type="evidence" value="ECO:0007669"/>
    <property type="project" value="UniProtKB-EC"/>
</dbReference>
<evidence type="ECO:0000256" key="9">
    <source>
        <dbReference type="ARBA" id="ARBA00022640"/>
    </source>
</evidence>
<comment type="catalytic activity">
    <reaction evidence="15">
        <text>2 reduced [2Fe-2S]-[ferredoxin] + NADP(+) + H(+) = 2 oxidized [2Fe-2S]-[ferredoxin] + NADPH</text>
        <dbReference type="Rhea" id="RHEA:20125"/>
        <dbReference type="Rhea" id="RHEA-COMP:10000"/>
        <dbReference type="Rhea" id="RHEA-COMP:10001"/>
        <dbReference type="ChEBI" id="CHEBI:15378"/>
        <dbReference type="ChEBI" id="CHEBI:33737"/>
        <dbReference type="ChEBI" id="CHEBI:33738"/>
        <dbReference type="ChEBI" id="CHEBI:57783"/>
        <dbReference type="ChEBI" id="CHEBI:58349"/>
        <dbReference type="EC" id="1.18.1.2"/>
    </reaction>
</comment>
<dbReference type="GO" id="GO:0009507">
    <property type="term" value="C:chloroplast"/>
    <property type="evidence" value="ECO:0007669"/>
    <property type="project" value="UniProtKB-SubCell"/>
</dbReference>
<dbReference type="InterPro" id="IPR017938">
    <property type="entry name" value="Riboflavin_synthase-like_b-brl"/>
</dbReference>
<dbReference type="PIRSF" id="PIRSF000361">
    <property type="entry name" value="Frd-NADP+_RD"/>
    <property type="match status" value="1"/>
</dbReference>
<dbReference type="InterPro" id="IPR017927">
    <property type="entry name" value="FAD-bd_FR_type"/>
</dbReference>
<keyword evidence="11 16" id="KW-0521">NADP</keyword>
<evidence type="ECO:0000256" key="14">
    <source>
        <dbReference type="ARBA" id="ARBA00023002"/>
    </source>
</evidence>
<comment type="cofactor">
    <cofactor evidence="1">
        <name>FAD</name>
        <dbReference type="ChEBI" id="CHEBI:57692"/>
    </cofactor>
</comment>
<evidence type="ECO:0000313" key="18">
    <source>
        <dbReference type="EMBL" id="OVA07802.1"/>
    </source>
</evidence>
<dbReference type="PRINTS" id="PR00371">
    <property type="entry name" value="FPNCR"/>
</dbReference>
<evidence type="ECO:0000259" key="17">
    <source>
        <dbReference type="PROSITE" id="PS51384"/>
    </source>
</evidence>
<dbReference type="InterPro" id="IPR001433">
    <property type="entry name" value="OxRdtase_FAD/NAD-bd"/>
</dbReference>
<proteinExistence type="inferred from homology"/>
<evidence type="ECO:0000313" key="19">
    <source>
        <dbReference type="Proteomes" id="UP000195402"/>
    </source>
</evidence>
<dbReference type="PROSITE" id="PS51384">
    <property type="entry name" value="FAD_FR"/>
    <property type="match status" value="1"/>
</dbReference>
<keyword evidence="19" id="KW-1185">Reference proteome</keyword>
<feature type="binding site" evidence="16">
    <location>
        <begin position="337"/>
        <end position="338"/>
    </location>
    <ligand>
        <name>NADP(+)</name>
        <dbReference type="ChEBI" id="CHEBI:58349"/>
    </ligand>
</feature>
<evidence type="ECO:0000256" key="6">
    <source>
        <dbReference type="ARBA" id="ARBA00022528"/>
    </source>
</evidence>
<dbReference type="FunFam" id="2.40.30.10:FF:000048">
    <property type="entry name" value="Ferredoxin--NADP reductase, chloroplastic"/>
    <property type="match status" value="1"/>
</dbReference>
<keyword evidence="6" id="KW-0150">Chloroplast</keyword>
<organism evidence="18 19">
    <name type="scientific">Macleaya cordata</name>
    <name type="common">Five-seeded plume-poppy</name>
    <name type="synonym">Bocconia cordata</name>
    <dbReference type="NCBI Taxonomy" id="56857"/>
    <lineage>
        <taxon>Eukaryota</taxon>
        <taxon>Viridiplantae</taxon>
        <taxon>Streptophyta</taxon>
        <taxon>Embryophyta</taxon>
        <taxon>Tracheophyta</taxon>
        <taxon>Spermatophyta</taxon>
        <taxon>Magnoliopsida</taxon>
        <taxon>Ranunculales</taxon>
        <taxon>Papaveraceae</taxon>
        <taxon>Papaveroideae</taxon>
        <taxon>Macleaya</taxon>
    </lineage>
</organism>
<dbReference type="InterPro" id="IPR015701">
    <property type="entry name" value="FNR"/>
</dbReference>
<dbReference type="AlphaFoldDB" id="A0A200QBK5"/>
<feature type="domain" description="FAD-binding FR-type" evidence="17">
    <location>
        <begin position="93"/>
        <end position="221"/>
    </location>
</feature>
<gene>
    <name evidence="18" type="ORF">BVC80_8647g1</name>
</gene>
<reference evidence="18 19" key="1">
    <citation type="journal article" date="2017" name="Mol. Plant">
        <title>The Genome of Medicinal Plant Macleaya cordata Provides New Insights into Benzylisoquinoline Alkaloids Metabolism.</title>
        <authorList>
            <person name="Liu X."/>
            <person name="Liu Y."/>
            <person name="Huang P."/>
            <person name="Ma Y."/>
            <person name="Qing Z."/>
            <person name="Tang Q."/>
            <person name="Cao H."/>
            <person name="Cheng P."/>
            <person name="Zheng Y."/>
            <person name="Yuan Z."/>
            <person name="Zhou Y."/>
            <person name="Liu J."/>
            <person name="Tang Z."/>
            <person name="Zhuo Y."/>
            <person name="Zhang Y."/>
            <person name="Yu L."/>
            <person name="Huang J."/>
            <person name="Yang P."/>
            <person name="Peng Q."/>
            <person name="Zhang J."/>
            <person name="Jiang W."/>
            <person name="Zhang Z."/>
            <person name="Lin K."/>
            <person name="Ro D.K."/>
            <person name="Chen X."/>
            <person name="Xiong X."/>
            <person name="Shang Y."/>
            <person name="Huang S."/>
            <person name="Zeng J."/>
        </authorList>
    </citation>
    <scope>NUCLEOTIDE SEQUENCE [LARGE SCALE GENOMIC DNA]</scope>
    <source>
        <strain evidence="19">cv. BLH2017</strain>
        <tissue evidence="18">Root</tissue>
    </source>
</reference>
<accession>A0A200QBK5</accession>
<feature type="binding site" evidence="16">
    <location>
        <position position="156"/>
    </location>
    <ligand>
        <name>NADP(+)</name>
        <dbReference type="ChEBI" id="CHEBI:58349"/>
    </ligand>
</feature>
<dbReference type="FunCoup" id="A0A200QBK5">
    <property type="interactions" value="154"/>
</dbReference>
<dbReference type="Gene3D" id="2.40.30.10">
    <property type="entry name" value="Translation factors"/>
    <property type="match status" value="1"/>
</dbReference>
<dbReference type="Gene3D" id="3.40.50.80">
    <property type="entry name" value="Nucleotide-binding domain of ferredoxin-NADP reductase (FNR) module"/>
    <property type="match status" value="1"/>
</dbReference>
<evidence type="ECO:0000256" key="8">
    <source>
        <dbReference type="ARBA" id="ARBA00022630"/>
    </source>
</evidence>
<dbReference type="FunFam" id="3.40.50.80:FF:000008">
    <property type="entry name" value="Ferredoxin--NADP reductase, chloroplastic"/>
    <property type="match status" value="1"/>
</dbReference>
<comment type="similarity">
    <text evidence="3">Belongs to the ferredoxin--NADP reductase type 1 family.</text>
</comment>
<evidence type="ECO:0000256" key="15">
    <source>
        <dbReference type="ARBA" id="ARBA00047776"/>
    </source>
</evidence>
<feature type="binding site" evidence="16">
    <location>
        <position position="176"/>
    </location>
    <ligand>
        <name>NADP(+)</name>
        <dbReference type="ChEBI" id="CHEBI:58349"/>
    </ligand>
</feature>
<keyword evidence="12" id="KW-0809">Transit peptide</keyword>
<evidence type="ECO:0000256" key="10">
    <source>
        <dbReference type="ARBA" id="ARBA00022827"/>
    </source>
</evidence>
<evidence type="ECO:0000256" key="12">
    <source>
        <dbReference type="ARBA" id="ARBA00022946"/>
    </source>
</evidence>
<protein>
    <recommendedName>
        <fullName evidence="4">ferredoxin--NADP(+) reductase</fullName>
        <ecNumber evidence="4">1.18.1.2</ecNumber>
    </recommendedName>
</protein>
<dbReference type="OMA" id="SIMMICT"/>
<evidence type="ECO:0000256" key="1">
    <source>
        <dbReference type="ARBA" id="ARBA00001974"/>
    </source>
</evidence>
<evidence type="ECO:0000256" key="7">
    <source>
        <dbReference type="ARBA" id="ARBA00022531"/>
    </source>
</evidence>
<sequence>MAQLALTQAASVAVPVGTDSSLRISGFKRHNLRFQDKSCVPLLSCDLKTKNPRSRNQYRVCMSIQQASVPKVAVSPLELEDAKEPPLNLHKPKEPYTATIVSVERIVGPKAPGETCHIVIDHDGNVPYWEGQSYGIIPPGENPKKPGSPHNVRLYSIASTRYGDSFDGKTASLCVRRAVYYDPETGKEDTSKNGICSNFLCNSKPGDKVKVTGPSGKIMLLPEDDPNATHIMIATGTGVAPYRGYLRRMFMESVPKYKFGGLAWLFLGVANSDSLLYDDEFSKYLVDYPDNFRYDRALSREQKNKNGGKMYVQDKIEEYSDEIFKLLDGGAHIYFCGLKGMMPGIQDTLKRVAEQRGESWEEKLSQLKKNKQWHVEIRPFSQRPSITADHSETDIELYLKQNLPVDMLEHLVWSFTGFNDEYLYPSAASPALYDSRTVELTEFTTEVILETSSSIPHTYIVIVFSQKKKKEFVSILLLRPLIWWFALSGRSGSAAIWKPRMAQKVSFFAWVAAGAAQVEGENSGVLTTCVEENFNLSLL</sequence>
<evidence type="ECO:0000256" key="5">
    <source>
        <dbReference type="ARBA" id="ARBA00022448"/>
    </source>
</evidence>
<keyword evidence="10" id="KW-0274">FAD</keyword>
<evidence type="ECO:0000256" key="13">
    <source>
        <dbReference type="ARBA" id="ARBA00022982"/>
    </source>
</evidence>
<dbReference type="InterPro" id="IPR001709">
    <property type="entry name" value="Flavoprot_Pyr_Nucl_cyt_Rdtase"/>
</dbReference>
<feature type="binding site" evidence="16">
    <location>
        <position position="376"/>
    </location>
    <ligand>
        <name>NADP(+)</name>
        <dbReference type="ChEBI" id="CHEBI:58349"/>
    </ligand>
</feature>
<keyword evidence="9" id="KW-0934">Plastid</keyword>
<dbReference type="Pfam" id="PF00175">
    <property type="entry name" value="NAD_binding_1"/>
    <property type="match status" value="1"/>
</dbReference>
<dbReference type="SUPFAM" id="SSF63380">
    <property type="entry name" value="Riboflavin synthase domain-like"/>
    <property type="match status" value="1"/>
</dbReference>
<evidence type="ECO:0000256" key="16">
    <source>
        <dbReference type="PIRSR" id="PIRSR000361-1"/>
    </source>
</evidence>
<keyword evidence="14" id="KW-0560">Oxidoreductase</keyword>
<evidence type="ECO:0000256" key="2">
    <source>
        <dbReference type="ARBA" id="ARBA00004229"/>
    </source>
</evidence>
<dbReference type="EC" id="1.18.1.2" evidence="4"/>
<dbReference type="InterPro" id="IPR035442">
    <property type="entry name" value="FNR_plant_Cyanobacteria"/>
</dbReference>
<dbReference type="InParanoid" id="A0A200QBK5"/>
<keyword evidence="13" id="KW-0249">Electron transport</keyword>
<comment type="subcellular location">
    <subcellularLocation>
        <location evidence="2">Plastid</location>
        <location evidence="2">Chloroplast</location>
    </subcellularLocation>
</comment>
<dbReference type="PIRSF" id="PIRSF501178">
    <property type="entry name" value="FNR-PetH"/>
    <property type="match status" value="1"/>
</dbReference>